<gene>
    <name evidence="1" type="ORF">PVAP13_9KG428433</name>
</gene>
<organism evidence="1 2">
    <name type="scientific">Panicum virgatum</name>
    <name type="common">Blackwell switchgrass</name>
    <dbReference type="NCBI Taxonomy" id="38727"/>
    <lineage>
        <taxon>Eukaryota</taxon>
        <taxon>Viridiplantae</taxon>
        <taxon>Streptophyta</taxon>
        <taxon>Embryophyta</taxon>
        <taxon>Tracheophyta</taxon>
        <taxon>Spermatophyta</taxon>
        <taxon>Magnoliopsida</taxon>
        <taxon>Liliopsida</taxon>
        <taxon>Poales</taxon>
        <taxon>Poaceae</taxon>
        <taxon>PACMAD clade</taxon>
        <taxon>Panicoideae</taxon>
        <taxon>Panicodae</taxon>
        <taxon>Paniceae</taxon>
        <taxon>Panicinae</taxon>
        <taxon>Panicum</taxon>
        <taxon>Panicum sect. Hiantes</taxon>
    </lineage>
</organism>
<dbReference type="EMBL" id="CM029053">
    <property type="protein sequence ID" value="KAG2552326.1"/>
    <property type="molecule type" value="Genomic_DNA"/>
</dbReference>
<comment type="caution">
    <text evidence="1">The sequence shown here is derived from an EMBL/GenBank/DDBJ whole genome shotgun (WGS) entry which is preliminary data.</text>
</comment>
<keyword evidence="2" id="KW-1185">Reference proteome</keyword>
<evidence type="ECO:0000313" key="2">
    <source>
        <dbReference type="Proteomes" id="UP000823388"/>
    </source>
</evidence>
<proteinExistence type="predicted"/>
<sequence>MFGLGEMDCFTVSFPNVVGDGIQVLCPSSLRKGGVLARPWDCALCLRRCFSHRRWTSVLLVVGGVGGEGLLFPFPSLRDGGRCSFSIYDACWRSRRWFMRQIHDLEPFMEEDGGSTLVGALVAGDRKLRAVARSWGCCDVNSSYSRVFLANF</sequence>
<dbReference type="Proteomes" id="UP000823388">
    <property type="component" value="Chromosome 9K"/>
</dbReference>
<evidence type="ECO:0000313" key="1">
    <source>
        <dbReference type="EMBL" id="KAG2552326.1"/>
    </source>
</evidence>
<accession>A0A8T0NYX2</accession>
<dbReference type="AlphaFoldDB" id="A0A8T0NYX2"/>
<name>A0A8T0NYX2_PANVG</name>
<reference evidence="1" key="1">
    <citation type="submission" date="2020-05" db="EMBL/GenBank/DDBJ databases">
        <title>WGS assembly of Panicum virgatum.</title>
        <authorList>
            <person name="Lovell J.T."/>
            <person name="Jenkins J."/>
            <person name="Shu S."/>
            <person name="Juenger T.E."/>
            <person name="Schmutz J."/>
        </authorList>
    </citation>
    <scope>NUCLEOTIDE SEQUENCE</scope>
    <source>
        <strain evidence="1">AP13</strain>
    </source>
</reference>
<protein>
    <submittedName>
        <fullName evidence="1">Uncharacterized protein</fullName>
    </submittedName>
</protein>